<dbReference type="Gramene" id="Kaladp0046s0149.1.v1.1">
    <property type="protein sequence ID" value="Kaladp0046s0149.1.v1.1"/>
    <property type="gene ID" value="Kaladp0046s0149.v1.1"/>
</dbReference>
<dbReference type="Gene3D" id="1.50.10.130">
    <property type="entry name" value="Terpene synthase, N-terminal domain"/>
    <property type="match status" value="1"/>
</dbReference>
<keyword evidence="6" id="KW-1185">Reference proteome</keyword>
<evidence type="ECO:0000313" key="5">
    <source>
        <dbReference type="EnsemblPlants" id="Kaladp0046s0149.1.v1.1"/>
    </source>
</evidence>
<dbReference type="SFLD" id="SFLDG01605">
    <property type="entry name" value="Terpene_Cyclase_Like_1_N-term"/>
    <property type="match status" value="1"/>
</dbReference>
<sequence>MCKKTELDKLISSFRGDLFKCDAISKPQTQSDVYGIPVIKWTEVEDEEDIQVEDTIKDFISEGISERIEVVRSMLRSMGDGEISASAYDVAWVALVEDVSTSGVPQFPSALEWISNNQHPDGSWGDWILFSAHDRIISTLACVIALKTWSVHPEKVQRGLQFIERNLGKIEDEKAEHMPIGFEVAFPNLLEIAKGLDIEVPDSPFLQEIYAMRNLKLSRIPKDIMHMMPTTLLHSLEGMGGLDWEKLLQLQCEDGSFLFSPSSTAFALMQTKDEKCLNYLQKVVQRFQGAVPNVYPVDLFEHIWAVDRLQRLGISRHFEAEVRECLHYVHRYWTQKGICWARNTRVEDIDDTAMGFRLLRLHGFKVSPDLFRNFKKGKEFVCFAGQSNGAVTGMYNLYRASQVQFPGERILDEAKSYAYKFLRQKQACNELDDKWIIMKDLPGEVRYALDIPWYGSLPRLESRIYIEQYGGKNDVWIGKTLYRMPIVNSDTYLELAKADFNNCQAFHRLEWNSLEKWYTECGIFRELGIGRRNALVSYYLAAASLFEPERSAERLAWAKSAILIESLVSYFHSEGTSAAEKNKTSFLDEFRSKRSMKWAQINRRSLLKTNKSEQELVFILLKFLHQLSLNSHSVPASEKFSHICETWEKWVMKLDNGEGNKFGEEADLLVQTIRISADVRDKTLPNVASHPTFIQLSSLANKLCGQLRGIQNKQVWEDRNGQLVNGEGIMMRQDIDSNMQQLLQLVLQNSDSTSTDLDANLKQTFFSVARSFYYIACCNPVTVNDHIAKVLFERV</sequence>
<dbReference type="InterPro" id="IPR008949">
    <property type="entry name" value="Isoprenoid_synthase_dom_sf"/>
</dbReference>
<dbReference type="FunFam" id="1.50.10.130:FF:000002">
    <property type="entry name" value="Ent-copalyl diphosphate synthase, chloroplastic"/>
    <property type="match status" value="1"/>
</dbReference>
<protein>
    <recommendedName>
        <fullName evidence="4">Terpene synthase N-terminal domain-containing protein</fullName>
    </recommendedName>
</protein>
<dbReference type="FunFam" id="1.50.10.160:FF:000001">
    <property type="entry name" value="Ent-copalyl diphosphate synthase"/>
    <property type="match status" value="1"/>
</dbReference>
<dbReference type="InterPro" id="IPR050148">
    <property type="entry name" value="Terpene_synthase-like"/>
</dbReference>
<reference evidence="5" key="1">
    <citation type="submission" date="2021-01" db="UniProtKB">
        <authorList>
            <consortium name="EnsemblPlants"/>
        </authorList>
    </citation>
    <scope>IDENTIFICATION</scope>
</reference>
<dbReference type="GO" id="GO:0010333">
    <property type="term" value="F:terpene synthase activity"/>
    <property type="evidence" value="ECO:0007669"/>
    <property type="project" value="InterPro"/>
</dbReference>
<dbReference type="Gene3D" id="1.50.10.160">
    <property type="match status" value="1"/>
</dbReference>
<dbReference type="InterPro" id="IPR036965">
    <property type="entry name" value="Terpene_synth_N_sf"/>
</dbReference>
<dbReference type="InterPro" id="IPR008930">
    <property type="entry name" value="Terpenoid_cyclase/PrenylTrfase"/>
</dbReference>
<dbReference type="AlphaFoldDB" id="A0A7N0TWF0"/>
<dbReference type="GO" id="GO:0009686">
    <property type="term" value="P:gibberellin biosynthetic process"/>
    <property type="evidence" value="ECO:0007669"/>
    <property type="project" value="TreeGrafter"/>
</dbReference>
<evidence type="ECO:0000259" key="4">
    <source>
        <dbReference type="Pfam" id="PF01397"/>
    </source>
</evidence>
<dbReference type="PANTHER" id="PTHR31739:SF4">
    <property type="entry name" value="ENT-COPALYL DIPHOSPHATE SYNTHASE, CHLOROPLASTIC"/>
    <property type="match status" value="1"/>
</dbReference>
<name>A0A7N0TWF0_KALFE</name>
<dbReference type="OMA" id="RRIRKWY"/>
<evidence type="ECO:0000256" key="2">
    <source>
        <dbReference type="ARBA" id="ARBA00022723"/>
    </source>
</evidence>
<dbReference type="SFLD" id="SFLDG01014">
    <property type="entry name" value="Terpene_Cyclase_Like_1_N-term"/>
    <property type="match status" value="1"/>
</dbReference>
<dbReference type="GO" id="GO:0000287">
    <property type="term" value="F:magnesium ion binding"/>
    <property type="evidence" value="ECO:0007669"/>
    <property type="project" value="TreeGrafter"/>
</dbReference>
<evidence type="ECO:0000313" key="6">
    <source>
        <dbReference type="Proteomes" id="UP000594263"/>
    </source>
</evidence>
<dbReference type="PANTHER" id="PTHR31739">
    <property type="entry name" value="ENT-COPALYL DIPHOSPHATE SYNTHASE, CHLOROPLASTIC"/>
    <property type="match status" value="1"/>
</dbReference>
<feature type="domain" description="Terpene synthase N-terminal" evidence="4">
    <location>
        <begin position="243"/>
        <end position="449"/>
    </location>
</feature>
<dbReference type="Pfam" id="PF01397">
    <property type="entry name" value="Terpene_synth"/>
    <property type="match status" value="1"/>
</dbReference>
<dbReference type="InterPro" id="IPR001906">
    <property type="entry name" value="Terpene_synth_N"/>
</dbReference>
<accession>A0A7N0TWF0</accession>
<dbReference type="Gene3D" id="1.10.600.10">
    <property type="entry name" value="Farnesyl Diphosphate Synthase"/>
    <property type="match status" value="1"/>
</dbReference>
<dbReference type="SUPFAM" id="SSF48239">
    <property type="entry name" value="Terpenoid cyclases/Protein prenyltransferases"/>
    <property type="match status" value="2"/>
</dbReference>
<dbReference type="Proteomes" id="UP000594263">
    <property type="component" value="Unplaced"/>
</dbReference>
<comment type="cofactor">
    <cofactor evidence="1">
        <name>Mg(2+)</name>
        <dbReference type="ChEBI" id="CHEBI:18420"/>
    </cofactor>
</comment>
<proteinExistence type="predicted"/>
<dbReference type="EnsemblPlants" id="Kaladp0046s0149.1.v1.1">
    <property type="protein sequence ID" value="Kaladp0046s0149.1.v1.1"/>
    <property type="gene ID" value="Kaladp0046s0149.v1.1"/>
</dbReference>
<keyword evidence="3" id="KW-0460">Magnesium</keyword>
<organism evidence="5 6">
    <name type="scientific">Kalanchoe fedtschenkoi</name>
    <name type="common">Lavender scallops</name>
    <name type="synonym">South American air plant</name>
    <dbReference type="NCBI Taxonomy" id="63787"/>
    <lineage>
        <taxon>Eukaryota</taxon>
        <taxon>Viridiplantae</taxon>
        <taxon>Streptophyta</taxon>
        <taxon>Embryophyta</taxon>
        <taxon>Tracheophyta</taxon>
        <taxon>Spermatophyta</taxon>
        <taxon>Magnoliopsida</taxon>
        <taxon>eudicotyledons</taxon>
        <taxon>Gunneridae</taxon>
        <taxon>Pentapetalae</taxon>
        <taxon>Saxifragales</taxon>
        <taxon>Crassulaceae</taxon>
        <taxon>Kalanchoe</taxon>
    </lineage>
</organism>
<evidence type="ECO:0000256" key="1">
    <source>
        <dbReference type="ARBA" id="ARBA00001946"/>
    </source>
</evidence>
<keyword evidence="2" id="KW-0479">Metal-binding</keyword>
<dbReference type="SUPFAM" id="SSF48576">
    <property type="entry name" value="Terpenoid synthases"/>
    <property type="match status" value="1"/>
</dbReference>
<evidence type="ECO:0000256" key="3">
    <source>
        <dbReference type="ARBA" id="ARBA00022842"/>
    </source>
</evidence>
<dbReference type="GO" id="GO:0009507">
    <property type="term" value="C:chloroplast"/>
    <property type="evidence" value="ECO:0007669"/>
    <property type="project" value="TreeGrafter"/>
</dbReference>